<gene>
    <name evidence="3" type="ORF">V7x_20000</name>
</gene>
<evidence type="ECO:0000256" key="1">
    <source>
        <dbReference type="SAM" id="MobiDB-lite"/>
    </source>
</evidence>
<accession>A0A5C6FVQ3</accession>
<dbReference type="AlphaFoldDB" id="A0A5C6FVQ3"/>
<proteinExistence type="predicted"/>
<organism evidence="3 4">
    <name type="scientific">Crateriforma conspicua</name>
    <dbReference type="NCBI Taxonomy" id="2527996"/>
    <lineage>
        <taxon>Bacteria</taxon>
        <taxon>Pseudomonadati</taxon>
        <taxon>Planctomycetota</taxon>
        <taxon>Planctomycetia</taxon>
        <taxon>Planctomycetales</taxon>
        <taxon>Planctomycetaceae</taxon>
        <taxon>Crateriforma</taxon>
    </lineage>
</organism>
<protein>
    <recommendedName>
        <fullName evidence="5">Peptidase C39-like domain-containing protein</fullName>
    </recommendedName>
</protein>
<keyword evidence="2" id="KW-0732">Signal</keyword>
<evidence type="ECO:0008006" key="5">
    <source>
        <dbReference type="Google" id="ProtNLM"/>
    </source>
</evidence>
<feature type="region of interest" description="Disordered" evidence="1">
    <location>
        <begin position="190"/>
        <end position="209"/>
    </location>
</feature>
<evidence type="ECO:0000313" key="3">
    <source>
        <dbReference type="EMBL" id="TWU66434.1"/>
    </source>
</evidence>
<name>A0A5C6FVQ3_9PLAN</name>
<evidence type="ECO:0000256" key="2">
    <source>
        <dbReference type="SAM" id="SignalP"/>
    </source>
</evidence>
<dbReference type="Proteomes" id="UP000316476">
    <property type="component" value="Unassembled WGS sequence"/>
</dbReference>
<evidence type="ECO:0000313" key="4">
    <source>
        <dbReference type="Proteomes" id="UP000316476"/>
    </source>
</evidence>
<reference evidence="3 4" key="1">
    <citation type="submission" date="2019-02" db="EMBL/GenBank/DDBJ databases">
        <title>Deep-cultivation of Planctomycetes and their phenomic and genomic characterization uncovers novel biology.</title>
        <authorList>
            <person name="Wiegand S."/>
            <person name="Jogler M."/>
            <person name="Boedeker C."/>
            <person name="Pinto D."/>
            <person name="Vollmers J."/>
            <person name="Rivas-Marin E."/>
            <person name="Kohn T."/>
            <person name="Peeters S.H."/>
            <person name="Heuer A."/>
            <person name="Rast P."/>
            <person name="Oberbeckmann S."/>
            <person name="Bunk B."/>
            <person name="Jeske O."/>
            <person name="Meyerdierks A."/>
            <person name="Storesund J.E."/>
            <person name="Kallscheuer N."/>
            <person name="Luecker S."/>
            <person name="Lage O.M."/>
            <person name="Pohl T."/>
            <person name="Merkel B.J."/>
            <person name="Hornburger P."/>
            <person name="Mueller R.-W."/>
            <person name="Bruemmer F."/>
            <person name="Labrenz M."/>
            <person name="Spormann A.M."/>
            <person name="Op Den Camp H."/>
            <person name="Overmann J."/>
            <person name="Amann R."/>
            <person name="Jetten M.S.M."/>
            <person name="Mascher T."/>
            <person name="Medema M.H."/>
            <person name="Devos D.P."/>
            <person name="Kaster A.-K."/>
            <person name="Ovreas L."/>
            <person name="Rohde M."/>
            <person name="Galperin M.Y."/>
            <person name="Jogler C."/>
        </authorList>
    </citation>
    <scope>NUCLEOTIDE SEQUENCE [LARGE SCALE GENOMIC DNA]</scope>
    <source>
        <strain evidence="3 4">V7</strain>
    </source>
</reference>
<feature type="chain" id="PRO_5022771731" description="Peptidase C39-like domain-containing protein" evidence="2">
    <location>
        <begin position="23"/>
        <end position="209"/>
    </location>
</feature>
<dbReference type="PROSITE" id="PS51257">
    <property type="entry name" value="PROKAR_LIPOPROTEIN"/>
    <property type="match status" value="1"/>
</dbReference>
<sequence length="209" mass="23501" precursor="true">MRPIISIALLGLALLMCGCKSADLSVATLPLRDLLEIPGANLPVSMRYRNWTDARGSGSCVIASAAYNHNWAGDPETARDWRRRYAGGQTETSIRAKHDAAQIPYYFTRSANAGFLDWVSRTRRSALIWFYPRHCVNFAGFSKDPMRPTDPNEYAWLCDNNRPMQFIRVPKERFLREWAGYGGFALARESPPLPPPLFDAVEPTSSSSK</sequence>
<dbReference type="EMBL" id="SJPZ01000001">
    <property type="protein sequence ID" value="TWU66434.1"/>
    <property type="molecule type" value="Genomic_DNA"/>
</dbReference>
<comment type="caution">
    <text evidence="3">The sequence shown here is derived from an EMBL/GenBank/DDBJ whole genome shotgun (WGS) entry which is preliminary data.</text>
</comment>
<feature type="signal peptide" evidence="2">
    <location>
        <begin position="1"/>
        <end position="22"/>
    </location>
</feature>